<dbReference type="EMBL" id="HBEY01042431">
    <property type="protein sequence ID" value="CAD8616905.1"/>
    <property type="molecule type" value="Transcribed_RNA"/>
</dbReference>
<protein>
    <submittedName>
        <fullName evidence="1">Uncharacterized protein</fullName>
    </submittedName>
</protein>
<accession>A0A7S0Q8C9</accession>
<sequence length="105" mass="11155">MTRPGVVCYERAAARIQDECAGVATEDMVKRLVKVDSFLTAVASASDHYVVLEPGMAPRFMSVQDVGRTLGVPDWSALMRMLAAPAVLTANQAVSCLSQRARGGG</sequence>
<organism evidence="1">
    <name type="scientific">Coccolithus braarudii</name>
    <dbReference type="NCBI Taxonomy" id="221442"/>
    <lineage>
        <taxon>Eukaryota</taxon>
        <taxon>Haptista</taxon>
        <taxon>Haptophyta</taxon>
        <taxon>Prymnesiophyceae</taxon>
        <taxon>Coccolithales</taxon>
        <taxon>Coccolithaceae</taxon>
        <taxon>Coccolithus</taxon>
    </lineage>
</organism>
<reference evidence="1" key="1">
    <citation type="submission" date="2021-01" db="EMBL/GenBank/DDBJ databases">
        <authorList>
            <person name="Corre E."/>
            <person name="Pelletier E."/>
            <person name="Niang G."/>
            <person name="Scheremetjew M."/>
            <person name="Finn R."/>
            <person name="Kale V."/>
            <person name="Holt S."/>
            <person name="Cochrane G."/>
            <person name="Meng A."/>
            <person name="Brown T."/>
            <person name="Cohen L."/>
        </authorList>
    </citation>
    <scope>NUCLEOTIDE SEQUENCE</scope>
    <source>
        <strain evidence="1">PLY182g</strain>
    </source>
</reference>
<evidence type="ECO:0000313" key="1">
    <source>
        <dbReference type="EMBL" id="CAD8616905.1"/>
    </source>
</evidence>
<dbReference type="AlphaFoldDB" id="A0A7S0Q8C9"/>
<proteinExistence type="predicted"/>
<name>A0A7S0Q8C9_9EUKA</name>
<gene>
    <name evidence="1" type="ORF">CPEL01642_LOCUS20286</name>
</gene>